<dbReference type="GO" id="GO:0055085">
    <property type="term" value="P:transmembrane transport"/>
    <property type="evidence" value="ECO:0007669"/>
    <property type="project" value="InterPro"/>
</dbReference>
<dbReference type="RefSeq" id="WP_085801514.1">
    <property type="nucleotide sequence ID" value="NZ_FWXB01000015.1"/>
</dbReference>
<dbReference type="OrthoDB" id="8673861at2"/>
<dbReference type="Gene3D" id="3.40.190.170">
    <property type="entry name" value="Bacterial extracellular solute-binding protein, family 7"/>
    <property type="match status" value="1"/>
</dbReference>
<dbReference type="Pfam" id="PF03480">
    <property type="entry name" value="DctP"/>
    <property type="match status" value="1"/>
</dbReference>
<gene>
    <name evidence="5" type="ORF">ROA7745_03422</name>
</gene>
<name>A0A1X7BV79_9RHOB</name>
<keyword evidence="6" id="KW-1185">Reference proteome</keyword>
<dbReference type="Proteomes" id="UP000193224">
    <property type="component" value="Unassembled WGS sequence"/>
</dbReference>
<dbReference type="InterPro" id="IPR018389">
    <property type="entry name" value="DctP_fam"/>
</dbReference>
<feature type="signal peptide" evidence="4">
    <location>
        <begin position="1"/>
        <end position="20"/>
    </location>
</feature>
<comment type="subcellular location">
    <subcellularLocation>
        <location evidence="1">Periplasm</location>
    </subcellularLocation>
</comment>
<evidence type="ECO:0000256" key="4">
    <source>
        <dbReference type="SAM" id="SignalP"/>
    </source>
</evidence>
<keyword evidence="3" id="KW-0574">Periplasm</keyword>
<dbReference type="EMBL" id="FWXB01000015">
    <property type="protein sequence ID" value="SMC13571.1"/>
    <property type="molecule type" value="Genomic_DNA"/>
</dbReference>
<dbReference type="InterPro" id="IPR038404">
    <property type="entry name" value="TRAP_DctP_sf"/>
</dbReference>
<accession>A0A1X7BV79</accession>
<evidence type="ECO:0000256" key="1">
    <source>
        <dbReference type="ARBA" id="ARBA00004418"/>
    </source>
</evidence>
<dbReference type="GO" id="GO:0042597">
    <property type="term" value="C:periplasmic space"/>
    <property type="evidence" value="ECO:0007669"/>
    <property type="project" value="UniProtKB-SubCell"/>
</dbReference>
<reference evidence="5 6" key="1">
    <citation type="submission" date="2017-03" db="EMBL/GenBank/DDBJ databases">
        <authorList>
            <person name="Afonso C.L."/>
            <person name="Miller P.J."/>
            <person name="Scott M.A."/>
            <person name="Spackman E."/>
            <person name="Goraichik I."/>
            <person name="Dimitrov K.M."/>
            <person name="Suarez D.L."/>
            <person name="Swayne D.E."/>
        </authorList>
    </citation>
    <scope>NUCLEOTIDE SEQUENCE [LARGE SCALE GENOMIC DNA]</scope>
    <source>
        <strain evidence="5 6">CECT 7745</strain>
    </source>
</reference>
<feature type="chain" id="PRO_5010886762" evidence="4">
    <location>
        <begin position="21"/>
        <end position="345"/>
    </location>
</feature>
<sequence length="345" mass="37080">MKKIVTATAALALMASAAFADNPVVLKAVGTWSSLTNFQKHEGPFFNERLAEASDGQIVGDIQSQSGLGLKGFEIMRLVKNGVFDFAFGLPGYVAAENAIFEGADLSSLTQDIETQRKVADAYFPTLEKAFAEIYNAKLLMLYPFPSQTLWCNAEVNSIEDLNGKKIRVYATTLGDFVEGAGGTSVTVAFSEVIPALEKGVVDCGITGTMSAYTANWQQVATHAYTLRVGWGLAFGAMNMDKWNSMSEDQQALFKTEIDALTDRMWAETATEDEVAISCITGGECAIGEPGGMKLVEPSEEDLALRDKIATDVVLARWAERCGADCAANWNETVGKVLGLTATAE</sequence>
<protein>
    <submittedName>
        <fullName evidence="5">Lactate-binding periplasmic protein</fullName>
    </submittedName>
</protein>
<dbReference type="NCBIfam" id="NF037995">
    <property type="entry name" value="TRAP_S1"/>
    <property type="match status" value="1"/>
</dbReference>
<evidence type="ECO:0000313" key="5">
    <source>
        <dbReference type="EMBL" id="SMC13571.1"/>
    </source>
</evidence>
<dbReference type="AlphaFoldDB" id="A0A1X7BV79"/>
<proteinExistence type="predicted"/>
<evidence type="ECO:0000256" key="2">
    <source>
        <dbReference type="ARBA" id="ARBA00022729"/>
    </source>
</evidence>
<dbReference type="CDD" id="cd13602">
    <property type="entry name" value="PBP2_TRAP_BpDctp6_7"/>
    <property type="match status" value="1"/>
</dbReference>
<dbReference type="PANTHER" id="PTHR33376:SF4">
    <property type="entry name" value="SIALIC ACID-BINDING PERIPLASMIC PROTEIN SIAP"/>
    <property type="match status" value="1"/>
</dbReference>
<dbReference type="PANTHER" id="PTHR33376">
    <property type="match status" value="1"/>
</dbReference>
<keyword evidence="2 4" id="KW-0732">Signal</keyword>
<evidence type="ECO:0000256" key="3">
    <source>
        <dbReference type="ARBA" id="ARBA00022764"/>
    </source>
</evidence>
<organism evidence="5 6">
    <name type="scientific">Roseovarius aestuarii</name>
    <dbReference type="NCBI Taxonomy" id="475083"/>
    <lineage>
        <taxon>Bacteria</taxon>
        <taxon>Pseudomonadati</taxon>
        <taxon>Pseudomonadota</taxon>
        <taxon>Alphaproteobacteria</taxon>
        <taxon>Rhodobacterales</taxon>
        <taxon>Roseobacteraceae</taxon>
        <taxon>Roseovarius</taxon>
    </lineage>
</organism>
<evidence type="ECO:0000313" key="6">
    <source>
        <dbReference type="Proteomes" id="UP000193224"/>
    </source>
</evidence>